<evidence type="ECO:0000256" key="3">
    <source>
        <dbReference type="ARBA" id="ARBA00012180"/>
    </source>
</evidence>
<dbReference type="GO" id="GO:0043137">
    <property type="term" value="P:DNA replication, removal of RNA primer"/>
    <property type="evidence" value="ECO:0007669"/>
    <property type="project" value="TreeGrafter"/>
</dbReference>
<keyword evidence="7" id="KW-0378">Hydrolase</keyword>
<dbReference type="PANTHER" id="PTHR10642:SF26">
    <property type="entry name" value="RIBONUCLEASE H1"/>
    <property type="match status" value="1"/>
</dbReference>
<evidence type="ECO:0000256" key="7">
    <source>
        <dbReference type="ARBA" id="ARBA00022801"/>
    </source>
</evidence>
<reference evidence="9" key="1">
    <citation type="journal article" date="2020" name="Nature">
        <title>Giant virus diversity and host interactions through global metagenomics.</title>
        <authorList>
            <person name="Schulz F."/>
            <person name="Roux S."/>
            <person name="Paez-Espino D."/>
            <person name="Jungbluth S."/>
            <person name="Walsh D.A."/>
            <person name="Denef V.J."/>
            <person name="McMahon K.D."/>
            <person name="Konstantinidis K.T."/>
            <person name="Eloe-Fadrosh E.A."/>
            <person name="Kyrpides N.C."/>
            <person name="Woyke T."/>
        </authorList>
    </citation>
    <scope>NUCLEOTIDE SEQUENCE</scope>
    <source>
        <strain evidence="9">GVMAG-M-3300023174-189</strain>
    </source>
</reference>
<keyword evidence="6" id="KW-0255">Endonuclease</keyword>
<dbReference type="InterPro" id="IPR050092">
    <property type="entry name" value="RNase_H"/>
</dbReference>
<evidence type="ECO:0000256" key="6">
    <source>
        <dbReference type="ARBA" id="ARBA00022759"/>
    </source>
</evidence>
<evidence type="ECO:0000256" key="4">
    <source>
        <dbReference type="ARBA" id="ARBA00022722"/>
    </source>
</evidence>
<dbReference type="InterPro" id="IPR036397">
    <property type="entry name" value="RNaseH_sf"/>
</dbReference>
<dbReference type="InterPro" id="IPR002156">
    <property type="entry name" value="RNaseH_domain"/>
</dbReference>
<protein>
    <recommendedName>
        <fullName evidence="3">ribonuclease H</fullName>
        <ecNumber evidence="3">3.1.26.4</ecNumber>
    </recommendedName>
</protein>
<dbReference type="SUPFAM" id="SSF53098">
    <property type="entry name" value="Ribonuclease H-like"/>
    <property type="match status" value="1"/>
</dbReference>
<dbReference type="GO" id="GO:0004523">
    <property type="term" value="F:RNA-DNA hybrid ribonuclease activity"/>
    <property type="evidence" value="ECO:0007669"/>
    <property type="project" value="UniProtKB-EC"/>
</dbReference>
<accession>A0A6C0DHQ6</accession>
<keyword evidence="5" id="KW-0479">Metal-binding</keyword>
<dbReference type="Pfam" id="PF00075">
    <property type="entry name" value="RNase_H"/>
    <property type="match status" value="1"/>
</dbReference>
<proteinExistence type="inferred from homology"/>
<evidence type="ECO:0000313" key="9">
    <source>
        <dbReference type="EMBL" id="QHT16458.1"/>
    </source>
</evidence>
<dbReference type="Gene3D" id="3.30.420.10">
    <property type="entry name" value="Ribonuclease H-like superfamily/Ribonuclease H"/>
    <property type="match status" value="1"/>
</dbReference>
<comment type="catalytic activity">
    <reaction evidence="1">
        <text>Endonucleolytic cleavage to 5'-phosphomonoester.</text>
        <dbReference type="EC" id="3.1.26.4"/>
    </reaction>
</comment>
<comment type="similarity">
    <text evidence="2">Belongs to the RNase H family.</text>
</comment>
<feature type="domain" description="RNase H type-1" evidence="8">
    <location>
        <begin position="58"/>
        <end position="224"/>
    </location>
</feature>
<organism evidence="9">
    <name type="scientific">viral metagenome</name>
    <dbReference type="NCBI Taxonomy" id="1070528"/>
    <lineage>
        <taxon>unclassified sequences</taxon>
        <taxon>metagenomes</taxon>
        <taxon>organismal metagenomes</taxon>
    </lineage>
</organism>
<evidence type="ECO:0000256" key="5">
    <source>
        <dbReference type="ARBA" id="ARBA00022723"/>
    </source>
</evidence>
<keyword evidence="4" id="KW-0540">Nuclease</keyword>
<evidence type="ECO:0000256" key="1">
    <source>
        <dbReference type="ARBA" id="ARBA00000077"/>
    </source>
</evidence>
<dbReference type="GO" id="GO:0003676">
    <property type="term" value="F:nucleic acid binding"/>
    <property type="evidence" value="ECO:0007669"/>
    <property type="project" value="InterPro"/>
</dbReference>
<dbReference type="EMBL" id="MN739626">
    <property type="protein sequence ID" value="QHT16458.1"/>
    <property type="molecule type" value="Genomic_DNA"/>
</dbReference>
<dbReference type="PROSITE" id="PS50879">
    <property type="entry name" value="RNASE_H_1"/>
    <property type="match status" value="1"/>
</dbReference>
<evidence type="ECO:0000259" key="8">
    <source>
        <dbReference type="PROSITE" id="PS50879"/>
    </source>
</evidence>
<sequence length="229" mass="25840">MIRENKEGQYNKSLVKPLRRTGPLDAYIYKQGANEEDVKEIKNNVVIDNHLTVSEEKKETIMHIFTDGACPNNGKRNANAAWGCLLVSDDGYIVLDRLSGAIPLSESQTNQRAELTALLRGVELAEKQFGKLNDVKKVQVWSDSEYSINCASVWGPKWKSRGWKKQGGEIQHLDLIKVLVDKTLALGFKIEYRWLKGHKGGESQYAFPWMFNHQVDALANSALRACFTS</sequence>
<name>A0A6C0DHQ6_9ZZZZ</name>
<dbReference type="GO" id="GO:0046872">
    <property type="term" value="F:metal ion binding"/>
    <property type="evidence" value="ECO:0007669"/>
    <property type="project" value="UniProtKB-KW"/>
</dbReference>
<dbReference type="EC" id="3.1.26.4" evidence="3"/>
<dbReference type="InterPro" id="IPR012337">
    <property type="entry name" value="RNaseH-like_sf"/>
</dbReference>
<dbReference type="AlphaFoldDB" id="A0A6C0DHQ6"/>
<dbReference type="PANTHER" id="PTHR10642">
    <property type="entry name" value="RIBONUCLEASE H1"/>
    <property type="match status" value="1"/>
</dbReference>
<evidence type="ECO:0000256" key="2">
    <source>
        <dbReference type="ARBA" id="ARBA00005300"/>
    </source>
</evidence>
<dbReference type="CDD" id="cd09280">
    <property type="entry name" value="RNase_HI_eukaryote_like"/>
    <property type="match status" value="1"/>
</dbReference>